<proteinExistence type="predicted"/>
<organism evidence="1 2">
    <name type="scientific">Cricetulus griseus</name>
    <name type="common">Chinese hamster</name>
    <name type="synonym">Cricetulus barabensis griseus</name>
    <dbReference type="NCBI Taxonomy" id="10029"/>
    <lineage>
        <taxon>Eukaryota</taxon>
        <taxon>Metazoa</taxon>
        <taxon>Chordata</taxon>
        <taxon>Craniata</taxon>
        <taxon>Vertebrata</taxon>
        <taxon>Euteleostomi</taxon>
        <taxon>Mammalia</taxon>
        <taxon>Eutheria</taxon>
        <taxon>Euarchontoglires</taxon>
        <taxon>Glires</taxon>
        <taxon>Rodentia</taxon>
        <taxon>Myomorpha</taxon>
        <taxon>Muroidea</taxon>
        <taxon>Cricetidae</taxon>
        <taxon>Cricetinae</taxon>
        <taxon>Cricetulus</taxon>
    </lineage>
</organism>
<accession>G3HKU2</accession>
<protein>
    <submittedName>
        <fullName evidence="1">Uncharacterized protein</fullName>
    </submittedName>
</protein>
<evidence type="ECO:0000313" key="2">
    <source>
        <dbReference type="Proteomes" id="UP000001075"/>
    </source>
</evidence>
<evidence type="ECO:0000313" key="1">
    <source>
        <dbReference type="EMBL" id="EGW10079.1"/>
    </source>
</evidence>
<dbReference type="InParanoid" id="G3HKU2"/>
<dbReference type="EMBL" id="JH000471">
    <property type="protein sequence ID" value="EGW10079.1"/>
    <property type="molecule type" value="Genomic_DNA"/>
</dbReference>
<gene>
    <name evidence="1" type="ORF">I79_011322</name>
</gene>
<sequence length="52" mass="5655">MLLLLGDMDDSGFSSRVEVFHTGVKGSTTKKCDRSFATQSLTTISNVKSMAR</sequence>
<name>G3HKU2_CRIGR</name>
<reference evidence="2" key="1">
    <citation type="journal article" date="2011" name="Nat. Biotechnol.">
        <title>The genomic sequence of the Chinese hamster ovary (CHO)-K1 cell line.</title>
        <authorList>
            <person name="Xu X."/>
            <person name="Nagarajan H."/>
            <person name="Lewis N.E."/>
            <person name="Pan S."/>
            <person name="Cai Z."/>
            <person name="Liu X."/>
            <person name="Chen W."/>
            <person name="Xie M."/>
            <person name="Wang W."/>
            <person name="Hammond S."/>
            <person name="Andersen M.R."/>
            <person name="Neff N."/>
            <person name="Passarelli B."/>
            <person name="Koh W."/>
            <person name="Fan H.C."/>
            <person name="Wang J."/>
            <person name="Gui Y."/>
            <person name="Lee K.H."/>
            <person name="Betenbaugh M.J."/>
            <person name="Quake S.R."/>
            <person name="Famili I."/>
            <person name="Palsson B.O."/>
            <person name="Wang J."/>
        </authorList>
    </citation>
    <scope>NUCLEOTIDE SEQUENCE [LARGE SCALE GENOMIC DNA]</scope>
    <source>
        <strain evidence="2">CHO K1 cell line</strain>
    </source>
</reference>
<dbReference type="AlphaFoldDB" id="G3HKU2"/>
<dbReference type="Proteomes" id="UP000001075">
    <property type="component" value="Unassembled WGS sequence"/>
</dbReference>